<comment type="caution">
    <text evidence="1">The sequence shown here is derived from an EMBL/GenBank/DDBJ whole genome shotgun (WGS) entry which is preliminary data.</text>
</comment>
<gene>
    <name evidence="1" type="ORF">DPEC_G00291590</name>
</gene>
<sequence>MGSRSRGLLRCLSRLAPGRFWKPRPQLSWQCLAGARPSRYTRKPRTVSCFPLSRRPVVPEDDVEVPGGAGHLPPSADTGGETEEVTPRKRAVSHDSCGRKHLSRTRVELDNREKLQHVKRKEARQGGGAAVDIASDDSPQLHTRKEVKFEEAHMHGNKQQTGKLSSGRCLAPGGPSPSCPAVHPGPLPGVALIILLNGSLQPQAGPREGDK</sequence>
<proteinExistence type="predicted"/>
<dbReference type="Proteomes" id="UP001157502">
    <property type="component" value="Chromosome 27"/>
</dbReference>
<name>A0ACC2FI21_DALPE</name>
<reference evidence="1" key="1">
    <citation type="submission" date="2021-05" db="EMBL/GenBank/DDBJ databases">
        <authorList>
            <person name="Pan Q."/>
            <person name="Jouanno E."/>
            <person name="Zahm M."/>
            <person name="Klopp C."/>
            <person name="Cabau C."/>
            <person name="Louis A."/>
            <person name="Berthelot C."/>
            <person name="Parey E."/>
            <person name="Roest Crollius H."/>
            <person name="Montfort J."/>
            <person name="Robinson-Rechavi M."/>
            <person name="Bouchez O."/>
            <person name="Lampietro C."/>
            <person name="Lopez Roques C."/>
            <person name="Donnadieu C."/>
            <person name="Postlethwait J."/>
            <person name="Bobe J."/>
            <person name="Dillon D."/>
            <person name="Chandos A."/>
            <person name="von Hippel F."/>
            <person name="Guiguen Y."/>
        </authorList>
    </citation>
    <scope>NUCLEOTIDE SEQUENCE</scope>
    <source>
        <strain evidence="1">YG-Jan2019</strain>
    </source>
</reference>
<organism evidence="1 2">
    <name type="scientific">Dallia pectoralis</name>
    <name type="common">Alaska blackfish</name>
    <dbReference type="NCBI Taxonomy" id="75939"/>
    <lineage>
        <taxon>Eukaryota</taxon>
        <taxon>Metazoa</taxon>
        <taxon>Chordata</taxon>
        <taxon>Craniata</taxon>
        <taxon>Vertebrata</taxon>
        <taxon>Euteleostomi</taxon>
        <taxon>Actinopterygii</taxon>
        <taxon>Neopterygii</taxon>
        <taxon>Teleostei</taxon>
        <taxon>Protacanthopterygii</taxon>
        <taxon>Esociformes</taxon>
        <taxon>Umbridae</taxon>
        <taxon>Dallia</taxon>
    </lineage>
</organism>
<keyword evidence="2" id="KW-1185">Reference proteome</keyword>
<evidence type="ECO:0000313" key="2">
    <source>
        <dbReference type="Proteomes" id="UP001157502"/>
    </source>
</evidence>
<dbReference type="EMBL" id="CM055754">
    <property type="protein sequence ID" value="KAJ7990890.1"/>
    <property type="molecule type" value="Genomic_DNA"/>
</dbReference>
<accession>A0ACC2FI21</accession>
<evidence type="ECO:0000313" key="1">
    <source>
        <dbReference type="EMBL" id="KAJ7990890.1"/>
    </source>
</evidence>
<protein>
    <submittedName>
        <fullName evidence="1">Uncharacterized protein</fullName>
    </submittedName>
</protein>